<protein>
    <submittedName>
        <fullName evidence="3">Trypsin</fullName>
    </submittedName>
</protein>
<dbReference type="GO" id="GO:0006508">
    <property type="term" value="P:proteolysis"/>
    <property type="evidence" value="ECO:0007669"/>
    <property type="project" value="InterPro"/>
</dbReference>
<dbReference type="SUPFAM" id="SSF50494">
    <property type="entry name" value="Trypsin-like serine proteases"/>
    <property type="match status" value="1"/>
</dbReference>
<dbReference type="PANTHER" id="PTHR15462:SF8">
    <property type="entry name" value="SERINE PROTEASE"/>
    <property type="match status" value="1"/>
</dbReference>
<evidence type="ECO:0000313" key="4">
    <source>
        <dbReference type="Proteomes" id="UP000244810"/>
    </source>
</evidence>
<evidence type="ECO:0000313" key="3">
    <source>
        <dbReference type="EMBL" id="PVE46449.1"/>
    </source>
</evidence>
<gene>
    <name evidence="3" type="ORF">DDE23_16895</name>
</gene>
<dbReference type="InterPro" id="IPR050966">
    <property type="entry name" value="Glutamyl_endopeptidase"/>
</dbReference>
<evidence type="ECO:0000256" key="2">
    <source>
        <dbReference type="SAM" id="SignalP"/>
    </source>
</evidence>
<sequence length="262" mass="27631">MRHLALILALLPLPAPAQQDSRLHALQTGDASRGWEAVGRLDMQGVGFCTATLIAPDRVLTAAHCLFDRTTGARLPENRLEFLAGFRTGRAEAIRGVTRAAIWPAFDFAAGADLSNVSEDIAVLELDRPVRTTAIQPFRVGELPAGSGAAVAVVSYGRGRAEAPSIQETCHVLDQRRDGVSVFSCQIDFGSSGSPVFAVEGGEVRIVSLISARAENGERPLSLGMRLAGRVQALEAALDQGVSGLNAPGPQGARSSARFVRP</sequence>
<proteinExistence type="predicted"/>
<dbReference type="GO" id="GO:0004252">
    <property type="term" value="F:serine-type endopeptidase activity"/>
    <property type="evidence" value="ECO:0007669"/>
    <property type="project" value="InterPro"/>
</dbReference>
<dbReference type="InterPro" id="IPR009003">
    <property type="entry name" value="Peptidase_S1_PA"/>
</dbReference>
<dbReference type="RefSeq" id="WP_107753490.1">
    <property type="nucleotide sequence ID" value="NZ_QBKF01000009.1"/>
</dbReference>
<dbReference type="Proteomes" id="UP000244810">
    <property type="component" value="Unassembled WGS sequence"/>
</dbReference>
<reference evidence="3 4" key="1">
    <citation type="journal article" date="2011" name="Syst. Appl. Microbiol.">
        <title>Defluviimonas denitrificans gen. nov., sp. nov., and Pararhodobacter aggregans gen. nov., sp. nov., non-phototrophic Rhodobacteraceae from the biofilter of a marine aquaculture.</title>
        <authorList>
            <person name="Foesel B.U."/>
            <person name="Drake H.L."/>
            <person name="Schramm A."/>
        </authorList>
    </citation>
    <scope>NUCLEOTIDE SEQUENCE [LARGE SCALE GENOMIC DNA]</scope>
    <source>
        <strain evidence="3 4">D1-19</strain>
    </source>
</reference>
<dbReference type="Gene3D" id="2.40.10.10">
    <property type="entry name" value="Trypsin-like serine proteases"/>
    <property type="match status" value="2"/>
</dbReference>
<dbReference type="OrthoDB" id="267336at2"/>
<feature type="chain" id="PRO_5015779635" evidence="2">
    <location>
        <begin position="18"/>
        <end position="262"/>
    </location>
</feature>
<dbReference type="PROSITE" id="PS00134">
    <property type="entry name" value="TRYPSIN_HIS"/>
    <property type="match status" value="1"/>
</dbReference>
<organism evidence="3 4">
    <name type="scientific">Pararhodobacter aggregans</name>
    <dbReference type="NCBI Taxonomy" id="404875"/>
    <lineage>
        <taxon>Bacteria</taxon>
        <taxon>Pseudomonadati</taxon>
        <taxon>Pseudomonadota</taxon>
        <taxon>Alphaproteobacteria</taxon>
        <taxon>Rhodobacterales</taxon>
        <taxon>Paracoccaceae</taxon>
        <taxon>Pararhodobacter</taxon>
    </lineage>
</organism>
<name>A0A2T7UP88_9RHOB</name>
<dbReference type="PANTHER" id="PTHR15462">
    <property type="entry name" value="SERINE PROTEASE"/>
    <property type="match status" value="1"/>
</dbReference>
<dbReference type="AlphaFoldDB" id="A0A2T7UP88"/>
<keyword evidence="4" id="KW-1185">Reference proteome</keyword>
<dbReference type="InterPro" id="IPR018114">
    <property type="entry name" value="TRYPSIN_HIS"/>
</dbReference>
<accession>A0A2T7UP88</accession>
<keyword evidence="1 2" id="KW-0732">Signal</keyword>
<dbReference type="Pfam" id="PF13365">
    <property type="entry name" value="Trypsin_2"/>
    <property type="match status" value="1"/>
</dbReference>
<feature type="signal peptide" evidence="2">
    <location>
        <begin position="1"/>
        <end position="17"/>
    </location>
</feature>
<dbReference type="EMBL" id="QDDR01000009">
    <property type="protein sequence ID" value="PVE46449.1"/>
    <property type="molecule type" value="Genomic_DNA"/>
</dbReference>
<comment type="caution">
    <text evidence="3">The sequence shown here is derived from an EMBL/GenBank/DDBJ whole genome shotgun (WGS) entry which is preliminary data.</text>
</comment>
<dbReference type="InterPro" id="IPR043504">
    <property type="entry name" value="Peptidase_S1_PA_chymotrypsin"/>
</dbReference>
<evidence type="ECO:0000256" key="1">
    <source>
        <dbReference type="ARBA" id="ARBA00022729"/>
    </source>
</evidence>